<dbReference type="Proteomes" id="UP000887574">
    <property type="component" value="Unplaced"/>
</dbReference>
<keyword evidence="1" id="KW-1133">Transmembrane helix</keyword>
<protein>
    <submittedName>
        <fullName evidence="3">Uncharacterized protein</fullName>
    </submittedName>
</protein>
<dbReference type="GO" id="GO:0016746">
    <property type="term" value="F:acyltransferase activity"/>
    <property type="evidence" value="ECO:0007669"/>
    <property type="project" value="InterPro"/>
</dbReference>
<evidence type="ECO:0000313" key="3">
    <source>
        <dbReference type="WBParaSite" id="jg3714"/>
    </source>
</evidence>
<dbReference type="GO" id="GO:0006506">
    <property type="term" value="P:GPI anchor biosynthetic process"/>
    <property type="evidence" value="ECO:0007669"/>
    <property type="project" value="InterPro"/>
</dbReference>
<keyword evidence="1" id="KW-0472">Membrane</keyword>
<evidence type="ECO:0000256" key="1">
    <source>
        <dbReference type="SAM" id="Phobius"/>
    </source>
</evidence>
<dbReference type="GO" id="GO:0016020">
    <property type="term" value="C:membrane"/>
    <property type="evidence" value="ECO:0007669"/>
    <property type="project" value="InterPro"/>
</dbReference>
<feature type="transmembrane region" description="Helical" evidence="1">
    <location>
        <begin position="85"/>
        <end position="102"/>
    </location>
</feature>
<organism evidence="2 3">
    <name type="scientific">Ditylenchus dipsaci</name>
    <dbReference type="NCBI Taxonomy" id="166011"/>
    <lineage>
        <taxon>Eukaryota</taxon>
        <taxon>Metazoa</taxon>
        <taxon>Ecdysozoa</taxon>
        <taxon>Nematoda</taxon>
        <taxon>Chromadorea</taxon>
        <taxon>Rhabditida</taxon>
        <taxon>Tylenchina</taxon>
        <taxon>Tylenchomorpha</taxon>
        <taxon>Sphaerularioidea</taxon>
        <taxon>Anguinidae</taxon>
        <taxon>Anguininae</taxon>
        <taxon>Ditylenchus</taxon>
    </lineage>
</organism>
<keyword evidence="1" id="KW-0812">Transmembrane</keyword>
<feature type="transmembrane region" description="Helical" evidence="1">
    <location>
        <begin position="54"/>
        <end position="73"/>
    </location>
</feature>
<dbReference type="AlphaFoldDB" id="A0A915EA80"/>
<evidence type="ECO:0000313" key="2">
    <source>
        <dbReference type="Proteomes" id="UP000887574"/>
    </source>
</evidence>
<name>A0A915EA80_9BILA</name>
<dbReference type="WBParaSite" id="jg3714">
    <property type="protein sequence ID" value="jg3714"/>
    <property type="gene ID" value="jg3714"/>
</dbReference>
<proteinExistence type="predicted"/>
<keyword evidence="2" id="KW-1185">Reference proteome</keyword>
<dbReference type="Pfam" id="PF06423">
    <property type="entry name" value="GWT1"/>
    <property type="match status" value="1"/>
</dbReference>
<reference evidence="3" key="1">
    <citation type="submission" date="2022-11" db="UniProtKB">
        <authorList>
            <consortium name="WormBaseParasite"/>
        </authorList>
    </citation>
    <scope>IDENTIFICATION</scope>
</reference>
<dbReference type="InterPro" id="IPR009447">
    <property type="entry name" value="PIGW/GWT1"/>
</dbReference>
<feature type="transmembrane region" description="Helical" evidence="1">
    <location>
        <begin position="12"/>
        <end position="33"/>
    </location>
</feature>
<sequence>MRTCFGRHLDTITWAALFSFSLSGLQLLNFFVGSPASTCRVGNFSLAQAISRNGMIYFLVANLLTGLINMLSIPGQAISSAAPTTLFLMFYSFITAFIVYIVNMRREKRD</sequence>
<accession>A0A915EA80</accession>